<keyword evidence="3 6" id="KW-0378">Hydrolase</keyword>
<keyword evidence="4" id="KW-0732">Signal</keyword>
<evidence type="ECO:0000256" key="1">
    <source>
        <dbReference type="ARBA" id="ARBA00001561"/>
    </source>
</evidence>
<dbReference type="Gene3D" id="2.60.40.3500">
    <property type="match status" value="1"/>
</dbReference>
<protein>
    <recommendedName>
        <fullName evidence="2">N-acetylmuramoyl-L-alanine amidase</fullName>
        <ecNumber evidence="2">3.5.1.28</ecNumber>
    </recommendedName>
</protein>
<evidence type="ECO:0000256" key="4">
    <source>
        <dbReference type="SAM" id="SignalP"/>
    </source>
</evidence>
<dbReference type="Pfam" id="PF11741">
    <property type="entry name" value="AMIN"/>
    <property type="match status" value="1"/>
</dbReference>
<dbReference type="SUPFAM" id="SSF53187">
    <property type="entry name" value="Zn-dependent exopeptidases"/>
    <property type="match status" value="1"/>
</dbReference>
<keyword evidence="7" id="KW-1185">Reference proteome</keyword>
<organism evidence="6 7">
    <name type="scientific">Mariprofundus micogutta</name>
    <dbReference type="NCBI Taxonomy" id="1921010"/>
    <lineage>
        <taxon>Bacteria</taxon>
        <taxon>Pseudomonadati</taxon>
        <taxon>Pseudomonadota</taxon>
        <taxon>Candidatius Mariprofundia</taxon>
        <taxon>Mariprofundales</taxon>
        <taxon>Mariprofundaceae</taxon>
        <taxon>Mariprofundus</taxon>
    </lineage>
</organism>
<feature type="signal peptide" evidence="4">
    <location>
        <begin position="1"/>
        <end position="25"/>
    </location>
</feature>
<dbReference type="Gene3D" id="3.40.630.40">
    <property type="entry name" value="Zn-dependent exopeptidases"/>
    <property type="match status" value="1"/>
</dbReference>
<dbReference type="EMBL" id="BDFD01000004">
    <property type="protein sequence ID" value="GAV19785.1"/>
    <property type="molecule type" value="Genomic_DNA"/>
</dbReference>
<comment type="caution">
    <text evidence="6">The sequence shown here is derived from an EMBL/GenBank/DDBJ whole genome shotgun (WGS) entry which is preliminary data.</text>
</comment>
<feature type="domain" description="MurNAc-LAA" evidence="5">
    <location>
        <begin position="216"/>
        <end position="373"/>
    </location>
</feature>
<dbReference type="SMART" id="SM00646">
    <property type="entry name" value="Ami_3"/>
    <property type="match status" value="1"/>
</dbReference>
<feature type="chain" id="PRO_5013290213" description="N-acetylmuramoyl-L-alanine amidase" evidence="4">
    <location>
        <begin position="26"/>
        <end position="408"/>
    </location>
</feature>
<dbReference type="InterPro" id="IPR050695">
    <property type="entry name" value="N-acetylmuramoyl_amidase_3"/>
</dbReference>
<evidence type="ECO:0000256" key="2">
    <source>
        <dbReference type="ARBA" id="ARBA00011901"/>
    </source>
</evidence>
<name>A0A1L8CLM0_9PROT</name>
<accession>A0A1L8CLM0</accession>
<dbReference type="PANTHER" id="PTHR30404:SF0">
    <property type="entry name" value="N-ACETYLMURAMOYL-L-ALANINE AMIDASE AMIC"/>
    <property type="match status" value="1"/>
</dbReference>
<dbReference type="GO" id="GO:0009253">
    <property type="term" value="P:peptidoglycan catabolic process"/>
    <property type="evidence" value="ECO:0007669"/>
    <property type="project" value="InterPro"/>
</dbReference>
<dbReference type="GO" id="GO:0030288">
    <property type="term" value="C:outer membrane-bounded periplasmic space"/>
    <property type="evidence" value="ECO:0007669"/>
    <property type="project" value="TreeGrafter"/>
</dbReference>
<dbReference type="InterPro" id="IPR021731">
    <property type="entry name" value="AMIN_dom"/>
</dbReference>
<dbReference type="EC" id="3.5.1.28" evidence="2"/>
<reference evidence="6 7" key="1">
    <citation type="journal article" date="2017" name="Arch. Microbiol.">
        <title>Mariprofundus micogutta sp. nov., a novel iron-oxidizing zetaproteobacterium isolated from a deep-sea hydrothermal field at the Bayonnaise knoll of the Izu-Ogasawara arc, and a description of Mariprofundales ord. nov. and Zetaproteobacteria classis nov.</title>
        <authorList>
            <person name="Makita H."/>
            <person name="Tanaka E."/>
            <person name="Mitsunobu S."/>
            <person name="Miyazaki M."/>
            <person name="Nunoura T."/>
            <person name="Uematsu K."/>
            <person name="Takaki Y."/>
            <person name="Nishi S."/>
            <person name="Shimamura S."/>
            <person name="Takai K."/>
        </authorList>
    </citation>
    <scope>NUCLEOTIDE SEQUENCE [LARGE SCALE GENOMIC DNA]</scope>
    <source>
        <strain evidence="6 7">ET2</strain>
    </source>
</reference>
<dbReference type="OrthoDB" id="9806267at2"/>
<dbReference type="Proteomes" id="UP000231632">
    <property type="component" value="Unassembled WGS sequence"/>
</dbReference>
<dbReference type="CDD" id="cd02696">
    <property type="entry name" value="MurNAc-LAA"/>
    <property type="match status" value="1"/>
</dbReference>
<dbReference type="STRING" id="1921010.MMIC_P0743"/>
<evidence type="ECO:0000313" key="7">
    <source>
        <dbReference type="Proteomes" id="UP000231632"/>
    </source>
</evidence>
<evidence type="ECO:0000259" key="5">
    <source>
        <dbReference type="SMART" id="SM00646"/>
    </source>
</evidence>
<dbReference type="AlphaFoldDB" id="A0A1L8CLM0"/>
<dbReference type="Pfam" id="PF01520">
    <property type="entry name" value="Amidase_3"/>
    <property type="match status" value="1"/>
</dbReference>
<proteinExistence type="predicted"/>
<comment type="catalytic activity">
    <reaction evidence="1">
        <text>Hydrolyzes the link between N-acetylmuramoyl residues and L-amino acid residues in certain cell-wall glycopeptides.</text>
        <dbReference type="EC" id="3.5.1.28"/>
    </reaction>
</comment>
<evidence type="ECO:0000313" key="6">
    <source>
        <dbReference type="EMBL" id="GAV19785.1"/>
    </source>
</evidence>
<dbReference type="InterPro" id="IPR002508">
    <property type="entry name" value="MurNAc-LAA_cat"/>
</dbReference>
<dbReference type="PANTHER" id="PTHR30404">
    <property type="entry name" value="N-ACETYLMURAMOYL-L-ALANINE AMIDASE"/>
    <property type="match status" value="1"/>
</dbReference>
<evidence type="ECO:0000256" key="3">
    <source>
        <dbReference type="ARBA" id="ARBA00022801"/>
    </source>
</evidence>
<dbReference type="RefSeq" id="WP_072659112.1">
    <property type="nucleotide sequence ID" value="NZ_BDFD01000004.1"/>
</dbReference>
<sequence length="408" mass="44820">MRLNMLFSKMIGLLVLLLFANAAVAASGTIRDVRLWTAPDHTRLVFDLSGKIEHKLTRLHNPERIVIDMQKTKLKADLKKLPIPDPVVKGIRHGISKEGTLRVVIDVKEKVQPRSFPLKRTQGKPPRLVVDLMRQSQAKKEAMTAGAAKKKKGLIIAIDAGHGGEDPGAVGPRKLYEKVVTLAVAKELAKIVNATPGMHAVLIRKGDYFVSLGKRVRLARKAKADLMISIHADAVRERSVKGASVYTLSDRGATQDKAARALAAKENAADEVGGVAFDQIDDPVVNSILGNMLRTDSINSSQILAETVIGKLKRAGPIKYSKPKRARFAVLSAMEIPSVLVELDYISNPVREKKLRTRKHQKLLASTLFDASVDFFRKMGRLNTTQQKASDTADSMLADNNQLIIEML</sequence>
<gene>
    <name evidence="6" type="ORF">MMIC_P0743</name>
</gene>
<dbReference type="GO" id="GO:0008745">
    <property type="term" value="F:N-acetylmuramoyl-L-alanine amidase activity"/>
    <property type="evidence" value="ECO:0007669"/>
    <property type="project" value="UniProtKB-EC"/>
</dbReference>